<dbReference type="InterPro" id="IPR001460">
    <property type="entry name" value="PCN-bd_Tpept"/>
</dbReference>
<dbReference type="InterPro" id="IPR023346">
    <property type="entry name" value="Lysozyme-like_dom_sf"/>
</dbReference>
<evidence type="ECO:0000256" key="4">
    <source>
        <dbReference type="ARBA" id="ARBA00022645"/>
    </source>
</evidence>
<evidence type="ECO:0000256" key="8">
    <source>
        <dbReference type="ARBA" id="ARBA00022801"/>
    </source>
</evidence>
<dbReference type="Pfam" id="PF00905">
    <property type="entry name" value="Transpeptidase"/>
    <property type="match status" value="1"/>
</dbReference>
<comment type="pathway">
    <text evidence="1">Cell wall biogenesis; peptidoglycan biosynthesis.</text>
</comment>
<keyword evidence="8" id="KW-0378">Hydrolase</keyword>
<evidence type="ECO:0000256" key="7">
    <source>
        <dbReference type="ARBA" id="ARBA00022679"/>
    </source>
</evidence>
<accession>A0ABT3N4P5</accession>
<evidence type="ECO:0000256" key="11">
    <source>
        <dbReference type="ARBA" id="ARBA00049902"/>
    </source>
</evidence>
<dbReference type="EMBL" id="JAPFPW010000001">
    <property type="protein sequence ID" value="MCW7752414.1"/>
    <property type="molecule type" value="Genomic_DNA"/>
</dbReference>
<dbReference type="RefSeq" id="WP_265423286.1">
    <property type="nucleotide sequence ID" value="NZ_JAPFPW010000001.1"/>
</dbReference>
<dbReference type="InterPro" id="IPR012338">
    <property type="entry name" value="Beta-lactam/transpept-like"/>
</dbReference>
<dbReference type="Gene3D" id="1.10.3810.10">
    <property type="entry name" value="Biosynthetic peptidoglycan transglycosylase-like"/>
    <property type="match status" value="1"/>
</dbReference>
<dbReference type="NCBIfam" id="TIGR02074">
    <property type="entry name" value="PBP_1a_fam"/>
    <property type="match status" value="1"/>
</dbReference>
<evidence type="ECO:0000256" key="2">
    <source>
        <dbReference type="ARBA" id="ARBA00007090"/>
    </source>
</evidence>
<dbReference type="SUPFAM" id="SSF53955">
    <property type="entry name" value="Lysozyme-like"/>
    <property type="match status" value="1"/>
</dbReference>
<keyword evidence="15" id="KW-1185">Reference proteome</keyword>
<evidence type="ECO:0000259" key="13">
    <source>
        <dbReference type="Pfam" id="PF00912"/>
    </source>
</evidence>
<dbReference type="InterPro" id="IPR036950">
    <property type="entry name" value="PBP_transglycosylase"/>
</dbReference>
<dbReference type="Proteomes" id="UP001209681">
    <property type="component" value="Unassembled WGS sequence"/>
</dbReference>
<comment type="caution">
    <text evidence="14">The sequence shown here is derived from an EMBL/GenBank/DDBJ whole genome shotgun (WGS) entry which is preliminary data.</text>
</comment>
<proteinExistence type="inferred from homology"/>
<evidence type="ECO:0000313" key="15">
    <source>
        <dbReference type="Proteomes" id="UP001209681"/>
    </source>
</evidence>
<protein>
    <recommendedName>
        <fullName evidence="10">peptidoglycan glycosyltransferase</fullName>
        <ecNumber evidence="10">2.4.99.28</ecNumber>
    </recommendedName>
</protein>
<comment type="similarity">
    <text evidence="3">In the N-terminal section; belongs to the glycosyltransferase 51 family.</text>
</comment>
<comment type="similarity">
    <text evidence="2">In the C-terminal section; belongs to the transpeptidase family.</text>
</comment>
<evidence type="ECO:0000313" key="14">
    <source>
        <dbReference type="EMBL" id="MCW7752414.1"/>
    </source>
</evidence>
<evidence type="ECO:0000259" key="12">
    <source>
        <dbReference type="Pfam" id="PF00905"/>
    </source>
</evidence>
<keyword evidence="4" id="KW-0121">Carboxypeptidase</keyword>
<evidence type="ECO:0000256" key="3">
    <source>
        <dbReference type="ARBA" id="ARBA00007739"/>
    </source>
</evidence>
<evidence type="ECO:0000256" key="1">
    <source>
        <dbReference type="ARBA" id="ARBA00004752"/>
    </source>
</evidence>
<feature type="domain" description="Glycosyl transferase family 51" evidence="13">
    <location>
        <begin position="51"/>
        <end position="226"/>
    </location>
</feature>
<reference evidence="14 15" key="1">
    <citation type="submission" date="2022-11" db="EMBL/GenBank/DDBJ databases">
        <title>Desulfobotulus tamanensis H1 sp. nov. - anaerobic, alkaliphilic, sulphate reducing bacterium isolated from terrestrial mud volcano.</title>
        <authorList>
            <person name="Frolova A."/>
            <person name="Merkel A.Y."/>
            <person name="Slobodkin A.I."/>
        </authorList>
    </citation>
    <scope>NUCLEOTIDE SEQUENCE [LARGE SCALE GENOMIC DNA]</scope>
    <source>
        <strain evidence="14 15">H1</strain>
    </source>
</reference>
<evidence type="ECO:0000256" key="9">
    <source>
        <dbReference type="ARBA" id="ARBA00023268"/>
    </source>
</evidence>
<dbReference type="EC" id="2.4.99.28" evidence="10"/>
<evidence type="ECO:0000256" key="5">
    <source>
        <dbReference type="ARBA" id="ARBA00022670"/>
    </source>
</evidence>
<sequence>MKRTLLLWCIPGLFVGMALGLTIGLMRDLPQISILEGYQPSAVTRVYSSDGVLLAQFYAENRLPVASNQIPEALKQALIATEDRNFYSHHGIDPKGILRAVIRNLQSRGYAEGASTLTQQLAKTLFLSPDKNLTRKVREAFLALQIERRYTKEEILTLYLNQIYLGSGTYGVEAAARRYFGKNAKDLTLGESALLAGLPKAPSRYSPIANPERAMARRNMVLRQMQATEIISPEELHGALSESLQLVSTPHPSSRRAPWFLEQVRSELEEVVGPDNLYRSGLTVHTSLDSRVQTAAEKAVEVHMASLDARMQKQGNQAQPQCAVLAIDVHTGAILAHVGGRDYGRSPFDRALQARRQPGSAFKPLIFALAIEKGAEQTQIISDTPVIFSQSRGRTWAPRNFSRTFMGDITLRTSLALSRNIPAIRLIDQIGPEEAVRFAHRIGIDSPLQPNLSLALGTSEVTLEELTRAYAVFPSGGMLHRPWRIIRVEDSNGRHMYSSPRESRAVMDQESAAIMTDMLQAVIHEGTGRRAQAADRALGGKTGSTDNYRDGLFVGFSPAMAMGVWTGCDDNSTLGHMETGARTALPIWRDIMVETGPSTRPEYFSIPPGLKRHIPETGSPVLLRRPS</sequence>
<keyword evidence="5" id="KW-0645">Protease</keyword>
<dbReference type="SUPFAM" id="SSF56601">
    <property type="entry name" value="beta-lactamase/transpeptidase-like"/>
    <property type="match status" value="1"/>
</dbReference>
<dbReference type="PANTHER" id="PTHR32282:SF33">
    <property type="entry name" value="PEPTIDOGLYCAN GLYCOSYLTRANSFERASE"/>
    <property type="match status" value="1"/>
</dbReference>
<comment type="catalytic activity">
    <reaction evidence="11">
        <text>[GlcNAc-(1-&gt;4)-Mur2Ac(oyl-L-Ala-gamma-D-Glu-L-Lys-D-Ala-D-Ala)](n)-di-trans,octa-cis-undecaprenyl diphosphate + beta-D-GlcNAc-(1-&gt;4)-Mur2Ac(oyl-L-Ala-gamma-D-Glu-L-Lys-D-Ala-D-Ala)-di-trans,octa-cis-undecaprenyl diphosphate = [GlcNAc-(1-&gt;4)-Mur2Ac(oyl-L-Ala-gamma-D-Glu-L-Lys-D-Ala-D-Ala)](n+1)-di-trans,octa-cis-undecaprenyl diphosphate + di-trans,octa-cis-undecaprenyl diphosphate + H(+)</text>
        <dbReference type="Rhea" id="RHEA:23708"/>
        <dbReference type="Rhea" id="RHEA-COMP:9602"/>
        <dbReference type="Rhea" id="RHEA-COMP:9603"/>
        <dbReference type="ChEBI" id="CHEBI:15378"/>
        <dbReference type="ChEBI" id="CHEBI:58405"/>
        <dbReference type="ChEBI" id="CHEBI:60033"/>
        <dbReference type="ChEBI" id="CHEBI:78435"/>
        <dbReference type="EC" id="2.4.99.28"/>
    </reaction>
</comment>
<evidence type="ECO:0000256" key="6">
    <source>
        <dbReference type="ARBA" id="ARBA00022676"/>
    </source>
</evidence>
<dbReference type="Gene3D" id="3.40.710.10">
    <property type="entry name" value="DD-peptidase/beta-lactamase superfamily"/>
    <property type="match status" value="1"/>
</dbReference>
<keyword evidence="9" id="KW-0511">Multifunctional enzyme</keyword>
<dbReference type="InterPro" id="IPR050396">
    <property type="entry name" value="Glycosyltr_51/Transpeptidase"/>
</dbReference>
<evidence type="ECO:0000256" key="10">
    <source>
        <dbReference type="ARBA" id="ARBA00044770"/>
    </source>
</evidence>
<organism evidence="14 15">
    <name type="scientific">Desulfobotulus pelophilus</name>
    <dbReference type="NCBI Taxonomy" id="2823377"/>
    <lineage>
        <taxon>Bacteria</taxon>
        <taxon>Pseudomonadati</taxon>
        <taxon>Thermodesulfobacteriota</taxon>
        <taxon>Desulfobacteria</taxon>
        <taxon>Desulfobacterales</taxon>
        <taxon>Desulfobacteraceae</taxon>
        <taxon>Desulfobotulus</taxon>
    </lineage>
</organism>
<dbReference type="PANTHER" id="PTHR32282">
    <property type="entry name" value="BINDING PROTEIN TRANSPEPTIDASE, PUTATIVE-RELATED"/>
    <property type="match status" value="1"/>
</dbReference>
<dbReference type="Pfam" id="PF00912">
    <property type="entry name" value="Transgly"/>
    <property type="match status" value="1"/>
</dbReference>
<keyword evidence="6" id="KW-0328">Glycosyltransferase</keyword>
<feature type="domain" description="Penicillin-binding protein transpeptidase" evidence="12">
    <location>
        <begin position="323"/>
        <end position="559"/>
    </location>
</feature>
<dbReference type="InterPro" id="IPR001264">
    <property type="entry name" value="Glyco_trans_51"/>
</dbReference>
<gene>
    <name evidence="14" type="ORF">OOT00_00250</name>
</gene>
<name>A0ABT3N4P5_9BACT</name>
<keyword evidence="7" id="KW-0808">Transferase</keyword>